<reference evidence="1 2" key="1">
    <citation type="submission" date="2020-02" db="EMBL/GenBank/DDBJ databases">
        <authorList>
            <person name="Ferguson B K."/>
        </authorList>
    </citation>
    <scope>NUCLEOTIDE SEQUENCE [LARGE SCALE GENOMIC DNA]</scope>
</reference>
<accession>A0A6H5J536</accession>
<evidence type="ECO:0000313" key="1">
    <source>
        <dbReference type="EMBL" id="CAB0043667.1"/>
    </source>
</evidence>
<gene>
    <name evidence="1" type="ORF">TBRA_LOCUS15255</name>
</gene>
<dbReference type="AlphaFoldDB" id="A0A6H5J536"/>
<sequence>MEEEGKYVQQIFLFDPRELQSEARIVPLAVRRVANGHDALVCRSLKALYSSRIEICKSDSPPLRIMEISLWAQRKKNFGARTMYNSGQAALGYNMIHDDDENDDVDIDQVLIGVIHFAGSARERKKKRTRRRRICMRKKRSHKRAVESSLNCSEQQQQQQRLVVVVVARVSMMKRQWRRRSVTQWSNAVDSSLVSTINARCAERPLKHYTSERARAKQREQREIAK</sequence>
<organism evidence="1 2">
    <name type="scientific">Trichogramma brassicae</name>
    <dbReference type="NCBI Taxonomy" id="86971"/>
    <lineage>
        <taxon>Eukaryota</taxon>
        <taxon>Metazoa</taxon>
        <taxon>Ecdysozoa</taxon>
        <taxon>Arthropoda</taxon>
        <taxon>Hexapoda</taxon>
        <taxon>Insecta</taxon>
        <taxon>Pterygota</taxon>
        <taxon>Neoptera</taxon>
        <taxon>Endopterygota</taxon>
        <taxon>Hymenoptera</taxon>
        <taxon>Apocrita</taxon>
        <taxon>Proctotrupomorpha</taxon>
        <taxon>Chalcidoidea</taxon>
        <taxon>Trichogrammatidae</taxon>
        <taxon>Trichogramma</taxon>
    </lineage>
</organism>
<protein>
    <submittedName>
        <fullName evidence="1">Uncharacterized protein</fullName>
    </submittedName>
</protein>
<evidence type="ECO:0000313" key="2">
    <source>
        <dbReference type="Proteomes" id="UP000479190"/>
    </source>
</evidence>
<name>A0A6H5J536_9HYME</name>
<dbReference type="Proteomes" id="UP000479190">
    <property type="component" value="Unassembled WGS sequence"/>
</dbReference>
<proteinExistence type="predicted"/>
<keyword evidence="2" id="KW-1185">Reference proteome</keyword>
<dbReference type="EMBL" id="CADCXV010001338">
    <property type="protein sequence ID" value="CAB0043667.1"/>
    <property type="molecule type" value="Genomic_DNA"/>
</dbReference>